<accession>A0A816NGQ7</accession>
<gene>
    <name evidence="1" type="ORF">DARMORV10_C07P53580.1</name>
</gene>
<protein>
    <submittedName>
        <fullName evidence="1">(rape) hypothetical protein</fullName>
    </submittedName>
</protein>
<dbReference type="EMBL" id="HG994371">
    <property type="protein sequence ID" value="CAF2027748.1"/>
    <property type="molecule type" value="Genomic_DNA"/>
</dbReference>
<dbReference type="Proteomes" id="UP001295469">
    <property type="component" value="Chromosome C07"/>
</dbReference>
<evidence type="ECO:0000313" key="1">
    <source>
        <dbReference type="EMBL" id="CAF2027748.1"/>
    </source>
</evidence>
<feature type="non-terminal residue" evidence="1">
    <location>
        <position position="1"/>
    </location>
</feature>
<name>A0A816NGQ7_BRANA</name>
<dbReference type="AlphaFoldDB" id="A0A816NGQ7"/>
<sequence>SVGSREGKFAISLKFLKEWSHFLSFDYFNDAHGKRDYLSIFNGSVSSSQVHYFC</sequence>
<organism evidence="1">
    <name type="scientific">Brassica napus</name>
    <name type="common">Rape</name>
    <dbReference type="NCBI Taxonomy" id="3708"/>
    <lineage>
        <taxon>Eukaryota</taxon>
        <taxon>Viridiplantae</taxon>
        <taxon>Streptophyta</taxon>
        <taxon>Embryophyta</taxon>
        <taxon>Tracheophyta</taxon>
        <taxon>Spermatophyta</taxon>
        <taxon>Magnoliopsida</taxon>
        <taxon>eudicotyledons</taxon>
        <taxon>Gunneridae</taxon>
        <taxon>Pentapetalae</taxon>
        <taxon>rosids</taxon>
        <taxon>malvids</taxon>
        <taxon>Brassicales</taxon>
        <taxon>Brassicaceae</taxon>
        <taxon>Brassiceae</taxon>
        <taxon>Brassica</taxon>
    </lineage>
</organism>
<reference evidence="1" key="1">
    <citation type="submission" date="2021-01" db="EMBL/GenBank/DDBJ databases">
        <authorList>
            <consortium name="Genoscope - CEA"/>
            <person name="William W."/>
        </authorList>
    </citation>
    <scope>NUCLEOTIDE SEQUENCE</scope>
</reference>
<proteinExistence type="predicted"/>